<feature type="domain" description="Homogentisate 1,2-dioxygenase C-terminal" evidence="12">
    <location>
        <begin position="273"/>
        <end position="426"/>
    </location>
</feature>
<evidence type="ECO:0000256" key="3">
    <source>
        <dbReference type="ARBA" id="ARBA00022723"/>
    </source>
</evidence>
<dbReference type="GO" id="GO:0006559">
    <property type="term" value="P:L-phenylalanine catabolic process"/>
    <property type="evidence" value="ECO:0007669"/>
    <property type="project" value="UniProtKB-UniRule"/>
</dbReference>
<keyword evidence="5 14" id="KW-0223">Dioxygenase</keyword>
<evidence type="ECO:0000256" key="6">
    <source>
        <dbReference type="ARBA" id="ARBA00023002"/>
    </source>
</evidence>
<protein>
    <recommendedName>
        <fullName evidence="9">Homogentisate 1,2-dioxygenase</fullName>
        <ecNumber evidence="9">1.13.11.5</ecNumber>
    </recommendedName>
</protein>
<dbReference type="NCBIfam" id="TIGR01015">
    <property type="entry name" value="hmgA"/>
    <property type="match status" value="1"/>
</dbReference>
<reference evidence="14 15" key="1">
    <citation type="submission" date="2016-03" db="EMBL/GenBank/DDBJ databases">
        <authorList>
            <person name="Ploux O."/>
        </authorList>
    </citation>
    <scope>NUCLEOTIDE SEQUENCE [LARGE SCALE GENOMIC DNA]</scope>
    <source>
        <strain evidence="14 15">R0</strain>
    </source>
</reference>
<proteinExistence type="inferred from homology"/>
<dbReference type="GO" id="GO:0006572">
    <property type="term" value="P:L-tyrosine catabolic process"/>
    <property type="evidence" value="ECO:0007669"/>
    <property type="project" value="UniProtKB-UniRule"/>
</dbReference>
<keyword evidence="7 11" id="KW-0408">Iron</keyword>
<dbReference type="PANTHER" id="PTHR11056">
    <property type="entry name" value="HOMOGENTISATE 1,2-DIOXYGENASE"/>
    <property type="match status" value="1"/>
</dbReference>
<dbReference type="Gene3D" id="2.60.120.10">
    <property type="entry name" value="Jelly Rolls"/>
    <property type="match status" value="2"/>
</dbReference>
<feature type="binding site" evidence="11">
    <location>
        <position position="365"/>
    </location>
    <ligand>
        <name>homogentisate</name>
        <dbReference type="ChEBI" id="CHEBI:16169"/>
    </ligand>
</feature>
<dbReference type="Pfam" id="PF04209">
    <property type="entry name" value="HgmA_C"/>
    <property type="match status" value="1"/>
</dbReference>
<feature type="binding site" evidence="11">
    <location>
        <position position="365"/>
    </location>
    <ligand>
        <name>Fe cation</name>
        <dbReference type="ChEBI" id="CHEBI:24875"/>
    </ligand>
</feature>
<evidence type="ECO:0000256" key="8">
    <source>
        <dbReference type="ARBA" id="ARBA00023232"/>
    </source>
</evidence>
<dbReference type="InterPro" id="IPR014710">
    <property type="entry name" value="RmlC-like_jellyroll"/>
</dbReference>
<keyword evidence="3 11" id="KW-0479">Metal-binding</keyword>
<comment type="caution">
    <text evidence="14">The sequence shown here is derived from an EMBL/GenBank/DDBJ whole genome shotgun (WGS) entry which is preliminary data.</text>
</comment>
<accession>A0A150WPQ3</accession>
<dbReference type="Pfam" id="PF20510">
    <property type="entry name" value="HgmA_N"/>
    <property type="match status" value="1"/>
</dbReference>
<dbReference type="InterPro" id="IPR046451">
    <property type="entry name" value="HgmA_C"/>
</dbReference>
<dbReference type="EMBL" id="LUKE01000001">
    <property type="protein sequence ID" value="KYG66279.1"/>
    <property type="molecule type" value="Genomic_DNA"/>
</dbReference>
<evidence type="ECO:0000256" key="5">
    <source>
        <dbReference type="ARBA" id="ARBA00022964"/>
    </source>
</evidence>
<keyword evidence="15" id="KW-1185">Reference proteome</keyword>
<organism evidence="14 15">
    <name type="scientific">Bdellovibrio bacteriovorus</name>
    <dbReference type="NCBI Taxonomy" id="959"/>
    <lineage>
        <taxon>Bacteria</taxon>
        <taxon>Pseudomonadati</taxon>
        <taxon>Bdellovibrionota</taxon>
        <taxon>Bdellovibrionia</taxon>
        <taxon>Bdellovibrionales</taxon>
        <taxon>Pseudobdellovibrionaceae</taxon>
        <taxon>Bdellovibrio</taxon>
    </lineage>
</organism>
<keyword evidence="8" id="KW-0585">Phenylalanine catabolism</keyword>
<evidence type="ECO:0000259" key="12">
    <source>
        <dbReference type="Pfam" id="PF04209"/>
    </source>
</evidence>
<dbReference type="AlphaFoldDB" id="A0A150WPQ3"/>
<dbReference type="GO" id="GO:0004411">
    <property type="term" value="F:homogentisate 1,2-dioxygenase activity"/>
    <property type="evidence" value="ECO:0007669"/>
    <property type="project" value="UniProtKB-UniRule"/>
</dbReference>
<keyword evidence="6" id="KW-0560">Oxidoreductase</keyword>
<dbReference type="PANTHER" id="PTHR11056:SF0">
    <property type="entry name" value="HOMOGENTISATE 1,2-DIOXYGENASE"/>
    <property type="match status" value="1"/>
</dbReference>
<dbReference type="InterPro" id="IPR011051">
    <property type="entry name" value="RmlC_Cupin_sf"/>
</dbReference>
<evidence type="ECO:0000259" key="13">
    <source>
        <dbReference type="Pfam" id="PF20510"/>
    </source>
</evidence>
<evidence type="ECO:0000256" key="4">
    <source>
        <dbReference type="ARBA" id="ARBA00022878"/>
    </source>
</evidence>
<dbReference type="RefSeq" id="WP_061833845.1">
    <property type="nucleotide sequence ID" value="NZ_LUKE01000001.1"/>
</dbReference>
<feature type="active site" description="Proton acceptor" evidence="10">
    <location>
        <position position="285"/>
    </location>
</feature>
<feature type="binding site" evidence="11">
    <location>
        <position position="343"/>
    </location>
    <ligand>
        <name>homogentisate</name>
        <dbReference type="ChEBI" id="CHEBI:16169"/>
    </ligand>
</feature>
<gene>
    <name evidence="14" type="ORF">AZI86_04260</name>
</gene>
<evidence type="ECO:0000256" key="11">
    <source>
        <dbReference type="PIRSR" id="PIRSR605708-2"/>
    </source>
</evidence>
<feature type="binding site" evidence="11">
    <location>
        <position position="334"/>
    </location>
    <ligand>
        <name>Fe cation</name>
        <dbReference type="ChEBI" id="CHEBI:24875"/>
    </ligand>
</feature>
<evidence type="ECO:0000256" key="1">
    <source>
        <dbReference type="ARBA" id="ARBA00001962"/>
    </source>
</evidence>
<dbReference type="GO" id="GO:0005737">
    <property type="term" value="C:cytoplasm"/>
    <property type="evidence" value="ECO:0007669"/>
    <property type="project" value="TreeGrafter"/>
</dbReference>
<keyword evidence="4" id="KW-0828">Tyrosine catabolism</keyword>
<dbReference type="InterPro" id="IPR005708">
    <property type="entry name" value="Homogentis_dOase"/>
</dbReference>
<feature type="domain" description="Homogentisate 1,2-dioxygenase N-terminal" evidence="13">
    <location>
        <begin position="5"/>
        <end position="272"/>
    </location>
</feature>
<evidence type="ECO:0000256" key="9">
    <source>
        <dbReference type="NCBIfam" id="TIGR01015"/>
    </source>
</evidence>
<dbReference type="OrthoDB" id="5287936at2"/>
<comment type="similarity">
    <text evidence="2">Belongs to the homogentisate dioxygenase family.</text>
</comment>
<name>A0A150WPQ3_BDEBC</name>
<comment type="cofactor">
    <cofactor evidence="1 11">
        <name>Fe cation</name>
        <dbReference type="ChEBI" id="CHEBI:24875"/>
    </cofactor>
</comment>
<dbReference type="GO" id="GO:0046872">
    <property type="term" value="F:metal ion binding"/>
    <property type="evidence" value="ECO:0007669"/>
    <property type="project" value="UniProtKB-KW"/>
</dbReference>
<sequence>MNTSYLSGFGNHFSTEARPGALPEDQNSPQVAPLGLYAEQLSGSAFTAPRHTNLYSWLYRIRPSVMHKAFKPLKALTEKTFMKPEHINPNQMRWNAPKALTGNFIEGLRTVCGTGLGHEQRGLQVHLYSFNQGMKNQFMMNADGDFLFVIQSGNVQIKTELGTIQAEPGEIVLVPRGMKFQVNPLDPGTACTGYVGENFGAPFRLPELGPIGANGLAHRRHFLTPVAAFEDLEGKFELIGKFNGALWMAEMGHSPLDVVAWHGNYVPFKYDLRKFNTINTVSFDHPDPSIFTVLTSPTDTPGVANVDFAIFPPRWMVAEHTFRPPYFHRNCMSEYMGLIYGVYDAKTAGGFVPGGGSLHNFYSAHGPDADSFEKASFTDLKPHKIEDTMAFMFESRTAYMLTDYAMEKGFLQEDYQDCWQGFKKHFKG</sequence>
<evidence type="ECO:0000256" key="7">
    <source>
        <dbReference type="ARBA" id="ARBA00023004"/>
    </source>
</evidence>
<evidence type="ECO:0000313" key="15">
    <source>
        <dbReference type="Proteomes" id="UP000075320"/>
    </source>
</evidence>
<dbReference type="FunFam" id="2.60.120.10:FF:000034">
    <property type="entry name" value="Homogentisate 1,2-dioxygenase"/>
    <property type="match status" value="1"/>
</dbReference>
<dbReference type="Proteomes" id="UP000075320">
    <property type="component" value="Unassembled WGS sequence"/>
</dbReference>
<dbReference type="InterPro" id="IPR046452">
    <property type="entry name" value="HgmA_N"/>
</dbReference>
<evidence type="ECO:0000256" key="2">
    <source>
        <dbReference type="ARBA" id="ARBA00007757"/>
    </source>
</evidence>
<dbReference type="SUPFAM" id="SSF51182">
    <property type="entry name" value="RmlC-like cupins"/>
    <property type="match status" value="1"/>
</dbReference>
<evidence type="ECO:0000313" key="14">
    <source>
        <dbReference type="EMBL" id="KYG66279.1"/>
    </source>
</evidence>
<dbReference type="EC" id="1.13.11.5" evidence="9"/>
<feature type="binding site" evidence="11">
    <location>
        <position position="328"/>
    </location>
    <ligand>
        <name>Fe cation</name>
        <dbReference type="ChEBI" id="CHEBI:24875"/>
    </ligand>
</feature>
<evidence type="ECO:0000256" key="10">
    <source>
        <dbReference type="PIRSR" id="PIRSR605708-1"/>
    </source>
</evidence>